<dbReference type="Proteomes" id="UP000050741">
    <property type="component" value="Unassembled WGS sequence"/>
</dbReference>
<protein>
    <submittedName>
        <fullName evidence="3">MOB-like protein phocein</fullName>
    </submittedName>
</protein>
<dbReference type="SMART" id="SM01388">
    <property type="entry name" value="Mob1_phocein"/>
    <property type="match status" value="1"/>
</dbReference>
<feature type="binding site" evidence="1">
    <location>
        <position position="87"/>
    </location>
    <ligand>
        <name>Zn(2+)</name>
        <dbReference type="ChEBI" id="CHEBI:29105"/>
    </ligand>
</feature>
<sequence>MLAANFRNSPGTAREEWNKWGELAFDEMDGTFAVQQWIQQCIGRDTHGLDFILDCPAGVDEGVWKYEQLRQFCMELGGLAVHLQEQCRPESCTQMTATEQWIFLCAAHKNPKECSAIDYTRHTLDGAASLLNSNRYFPSRATIKESSIAKIGSVCRRLYRIFSHAYFHHRTIFDAFEEETALCRRFTKFVQKYQLIAVEHLIVPIGS</sequence>
<accession>A0A183BW48</accession>
<feature type="binding site" evidence="1">
    <location>
        <position position="92"/>
    </location>
    <ligand>
        <name>Zn(2+)</name>
        <dbReference type="ChEBI" id="CHEBI:29105"/>
    </ligand>
</feature>
<organism evidence="2 3">
    <name type="scientific">Globodera pallida</name>
    <name type="common">Potato cyst nematode worm</name>
    <name type="synonym">Heterodera pallida</name>
    <dbReference type="NCBI Taxonomy" id="36090"/>
    <lineage>
        <taxon>Eukaryota</taxon>
        <taxon>Metazoa</taxon>
        <taxon>Ecdysozoa</taxon>
        <taxon>Nematoda</taxon>
        <taxon>Chromadorea</taxon>
        <taxon>Rhabditida</taxon>
        <taxon>Tylenchina</taxon>
        <taxon>Tylenchomorpha</taxon>
        <taxon>Tylenchoidea</taxon>
        <taxon>Heteroderidae</taxon>
        <taxon>Heteroderinae</taxon>
        <taxon>Globodera</taxon>
    </lineage>
</organism>
<keyword evidence="2" id="KW-1185">Reference proteome</keyword>
<dbReference type="Pfam" id="PF03637">
    <property type="entry name" value="Mob1_phocein"/>
    <property type="match status" value="1"/>
</dbReference>
<reference evidence="2" key="1">
    <citation type="submission" date="2014-05" db="EMBL/GenBank/DDBJ databases">
        <title>The genome and life-stage specific transcriptomes of Globodera pallida elucidate key aspects of plant parasitism by a cyst nematode.</title>
        <authorList>
            <person name="Cotton J.A."/>
            <person name="Lilley C.J."/>
            <person name="Jones L.M."/>
            <person name="Kikuchi T."/>
            <person name="Reid A.J."/>
            <person name="Thorpe P."/>
            <person name="Tsai I.J."/>
            <person name="Beasley H."/>
            <person name="Blok V."/>
            <person name="Cock P.J.A."/>
            <person name="Van den Akker S.E."/>
            <person name="Holroyd N."/>
            <person name="Hunt M."/>
            <person name="Mantelin S."/>
            <person name="Naghra H."/>
            <person name="Pain A."/>
            <person name="Palomares-Rius J.E."/>
            <person name="Zarowiecki M."/>
            <person name="Berriman M."/>
            <person name="Jones J.T."/>
            <person name="Urwin P.E."/>
        </authorList>
    </citation>
    <scope>NUCLEOTIDE SEQUENCE [LARGE SCALE GENOMIC DNA]</scope>
    <source>
        <strain evidence="2">Lindley</strain>
    </source>
</reference>
<dbReference type="Gene3D" id="1.20.140.30">
    <property type="entry name" value="MOB kinase activator"/>
    <property type="match status" value="1"/>
</dbReference>
<keyword evidence="1" id="KW-0479">Metal-binding</keyword>
<proteinExistence type="predicted"/>
<evidence type="ECO:0000256" key="1">
    <source>
        <dbReference type="PIRSR" id="PIRSR605301-1"/>
    </source>
</evidence>
<dbReference type="WBParaSite" id="GPLIN_000483700">
    <property type="protein sequence ID" value="GPLIN_000483700"/>
    <property type="gene ID" value="GPLIN_000483700"/>
</dbReference>
<dbReference type="InterPro" id="IPR005301">
    <property type="entry name" value="MOB_kinase_act_fam"/>
</dbReference>
<evidence type="ECO:0000313" key="2">
    <source>
        <dbReference type="Proteomes" id="UP000050741"/>
    </source>
</evidence>
<dbReference type="InterPro" id="IPR036703">
    <property type="entry name" value="MOB_kinase_act_sf"/>
</dbReference>
<feature type="binding site" evidence="1">
    <location>
        <position position="169"/>
    </location>
    <ligand>
        <name>Zn(2+)</name>
        <dbReference type="ChEBI" id="CHEBI:29105"/>
    </ligand>
</feature>
<dbReference type="AlphaFoldDB" id="A0A183BW48"/>
<feature type="binding site" evidence="1">
    <location>
        <position position="164"/>
    </location>
    <ligand>
        <name>Zn(2+)</name>
        <dbReference type="ChEBI" id="CHEBI:29105"/>
    </ligand>
</feature>
<evidence type="ECO:0000313" key="3">
    <source>
        <dbReference type="WBParaSite" id="GPLIN_000483700"/>
    </source>
</evidence>
<reference evidence="3" key="2">
    <citation type="submission" date="2016-06" db="UniProtKB">
        <authorList>
            <consortium name="WormBaseParasite"/>
        </authorList>
    </citation>
    <scope>IDENTIFICATION</scope>
</reference>
<dbReference type="SUPFAM" id="SSF101152">
    <property type="entry name" value="Mob1/phocein"/>
    <property type="match status" value="1"/>
</dbReference>
<keyword evidence="1" id="KW-0862">Zinc</keyword>
<name>A0A183BW48_GLOPA</name>
<dbReference type="PANTHER" id="PTHR22599">
    <property type="entry name" value="MPS ONE BINDER KINASE ACTIVATOR-LIKE MOB"/>
    <property type="match status" value="1"/>
</dbReference>